<dbReference type="AlphaFoldDB" id="A0A2N9FSB8"/>
<evidence type="ECO:0008006" key="2">
    <source>
        <dbReference type="Google" id="ProtNLM"/>
    </source>
</evidence>
<proteinExistence type="predicted"/>
<organism evidence="1">
    <name type="scientific">Fagus sylvatica</name>
    <name type="common">Beechnut</name>
    <dbReference type="NCBI Taxonomy" id="28930"/>
    <lineage>
        <taxon>Eukaryota</taxon>
        <taxon>Viridiplantae</taxon>
        <taxon>Streptophyta</taxon>
        <taxon>Embryophyta</taxon>
        <taxon>Tracheophyta</taxon>
        <taxon>Spermatophyta</taxon>
        <taxon>Magnoliopsida</taxon>
        <taxon>eudicotyledons</taxon>
        <taxon>Gunneridae</taxon>
        <taxon>Pentapetalae</taxon>
        <taxon>rosids</taxon>
        <taxon>fabids</taxon>
        <taxon>Fagales</taxon>
        <taxon>Fagaceae</taxon>
        <taxon>Fagus</taxon>
    </lineage>
</organism>
<reference evidence="1" key="1">
    <citation type="submission" date="2018-02" db="EMBL/GenBank/DDBJ databases">
        <authorList>
            <person name="Cohen D.B."/>
            <person name="Kent A.D."/>
        </authorList>
    </citation>
    <scope>NUCLEOTIDE SEQUENCE</scope>
</reference>
<evidence type="ECO:0000313" key="1">
    <source>
        <dbReference type="EMBL" id="SPC90142.1"/>
    </source>
</evidence>
<name>A0A2N9FSB8_FAGSY</name>
<accession>A0A2N9FSB8</accession>
<dbReference type="PANTHER" id="PTHR47481:SF31">
    <property type="entry name" value="OS01G0873500 PROTEIN"/>
    <property type="match status" value="1"/>
</dbReference>
<gene>
    <name evidence="1" type="ORF">FSB_LOCUS18024</name>
</gene>
<dbReference type="PANTHER" id="PTHR47481">
    <property type="match status" value="1"/>
</dbReference>
<sequence>MDCIDDTISCPVKFLRKEDGTEFVNPEFLHWKARDKALISLLSVTLSLSALSLVIGQTSAQGIWTVLEQRYTAGSRSNVVSLKMELNGIKKGSDPMNKYLQRIKESRDKLSTVGINLDDEEILHIVLKGLLAEFYSFSLSMLTKDDPVSFAELHALLSTEEELIKNLQDLGGWGNFTNRAGHNNGGYHNNFSSENFNPTVPSSVPPPFNNNSRLTCQICYKQGHTTLDCYQQMNYAYQGRQPPAKLATIASTANSSQPPASWLAQTTWILDSGTTDHFTPDVNNLPDCSSYTDSQQVFVGNGQQLPISNIRPHPTTAPITPPTNPSDSILGPHPTTIHSPHFDSILGPHPTTIHSPTAPILESSSLRPSIISSTPLEPVSIIEPIPPPLPNSSQPVAPLISDLPIVPTSPPPHPLADPSIPTNTHPMTTRAKSRISCKKIFTASSVNYFHTEPPTCTIASRILEWRAAMASEFEALQRQSTWSLVPASPHQNLIGCRWVFKLKRNSDGSIARYKARLVAKGFHQ</sequence>
<protein>
    <recommendedName>
        <fullName evidence="2">Reverse transcriptase Ty1/copia-type domain-containing protein</fullName>
    </recommendedName>
</protein>
<dbReference type="EMBL" id="OIVN01001123">
    <property type="protein sequence ID" value="SPC90142.1"/>
    <property type="molecule type" value="Genomic_DNA"/>
</dbReference>
<dbReference type="Pfam" id="PF14223">
    <property type="entry name" value="Retrotran_gag_2"/>
    <property type="match status" value="1"/>
</dbReference>